<dbReference type="InterPro" id="IPR003817">
    <property type="entry name" value="PS_Dcarbxylase"/>
</dbReference>
<evidence type="ECO:0000313" key="4">
    <source>
        <dbReference type="Proteomes" id="UP000274429"/>
    </source>
</evidence>
<dbReference type="GO" id="GO:0006646">
    <property type="term" value="P:phosphatidylethanolamine biosynthetic process"/>
    <property type="evidence" value="ECO:0007669"/>
    <property type="project" value="TreeGrafter"/>
</dbReference>
<protein>
    <submittedName>
        <fullName evidence="3">Uncharacterized protein</fullName>
    </submittedName>
</protein>
<sequence length="147" mass="17062">MLISFIRVWLEQHLSGLITSPCDGTVLYLGPVDRETRMLEQVKGVTYNMDEFLGDHRQLYQCVIYLAPGDYHHFQSPADWTVRTRRHFTGEAFKLSHIIPIFFLDRMFFTASCNPSTSPYCPTYQLFDLETILTDSILLSKFVAKTK</sequence>
<dbReference type="OrthoDB" id="4330at2759"/>
<keyword evidence="2" id="KW-0456">Lyase</keyword>
<keyword evidence="4" id="KW-1185">Reference proteome</keyword>
<dbReference type="GO" id="GO:0004609">
    <property type="term" value="F:phosphatidylserine decarboxylase activity"/>
    <property type="evidence" value="ECO:0007669"/>
    <property type="project" value="InterPro"/>
</dbReference>
<name>A0A3P7GSR3_HYDTA</name>
<organism evidence="3 4">
    <name type="scientific">Hydatigena taeniaeformis</name>
    <name type="common">Feline tapeworm</name>
    <name type="synonym">Taenia taeniaeformis</name>
    <dbReference type="NCBI Taxonomy" id="6205"/>
    <lineage>
        <taxon>Eukaryota</taxon>
        <taxon>Metazoa</taxon>
        <taxon>Spiralia</taxon>
        <taxon>Lophotrochozoa</taxon>
        <taxon>Platyhelminthes</taxon>
        <taxon>Cestoda</taxon>
        <taxon>Eucestoda</taxon>
        <taxon>Cyclophyllidea</taxon>
        <taxon>Taeniidae</taxon>
        <taxon>Hydatigera</taxon>
    </lineage>
</organism>
<gene>
    <name evidence="3" type="ORF">TTAC_LOCUS4415</name>
</gene>
<dbReference type="PANTHER" id="PTHR10067:SF6">
    <property type="entry name" value="PHOSPHATIDYLSERINE DECARBOXYLASE PROENZYME, MITOCHONDRIAL"/>
    <property type="match status" value="1"/>
</dbReference>
<evidence type="ECO:0000256" key="2">
    <source>
        <dbReference type="ARBA" id="ARBA00023239"/>
    </source>
</evidence>
<reference evidence="3 4" key="1">
    <citation type="submission" date="2018-11" db="EMBL/GenBank/DDBJ databases">
        <authorList>
            <consortium name="Pathogen Informatics"/>
        </authorList>
    </citation>
    <scope>NUCLEOTIDE SEQUENCE [LARGE SCALE GENOMIC DNA]</scope>
</reference>
<evidence type="ECO:0000313" key="3">
    <source>
        <dbReference type="EMBL" id="VDM24885.1"/>
    </source>
</evidence>
<dbReference type="GO" id="GO:0005739">
    <property type="term" value="C:mitochondrion"/>
    <property type="evidence" value="ECO:0007669"/>
    <property type="project" value="TreeGrafter"/>
</dbReference>
<dbReference type="AlphaFoldDB" id="A0A3P7GSR3"/>
<accession>A0A3P7GSR3</accession>
<proteinExistence type="predicted"/>
<dbReference type="Proteomes" id="UP000274429">
    <property type="component" value="Unassembled WGS sequence"/>
</dbReference>
<dbReference type="PANTHER" id="PTHR10067">
    <property type="entry name" value="PHOSPHATIDYLSERINE DECARBOXYLASE"/>
    <property type="match status" value="1"/>
</dbReference>
<evidence type="ECO:0000256" key="1">
    <source>
        <dbReference type="ARBA" id="ARBA00022793"/>
    </source>
</evidence>
<keyword evidence="1" id="KW-0210">Decarboxylase</keyword>
<dbReference type="EMBL" id="UYWX01004358">
    <property type="protein sequence ID" value="VDM24885.1"/>
    <property type="molecule type" value="Genomic_DNA"/>
</dbReference>
<dbReference type="Pfam" id="PF02666">
    <property type="entry name" value="PS_Dcarbxylase"/>
    <property type="match status" value="1"/>
</dbReference>